<organism evidence="2">
    <name type="scientific">Hexamita inflata</name>
    <dbReference type="NCBI Taxonomy" id="28002"/>
    <lineage>
        <taxon>Eukaryota</taxon>
        <taxon>Metamonada</taxon>
        <taxon>Diplomonadida</taxon>
        <taxon>Hexamitidae</taxon>
        <taxon>Hexamitinae</taxon>
        <taxon>Hexamita</taxon>
    </lineage>
</organism>
<dbReference type="InterPro" id="IPR036427">
    <property type="entry name" value="Bromodomain-like_sf"/>
</dbReference>
<accession>A0AA86P414</accession>
<keyword evidence="4" id="KW-1185">Reference proteome</keyword>
<dbReference type="Proteomes" id="UP001642409">
    <property type="component" value="Unassembled WGS sequence"/>
</dbReference>
<dbReference type="EMBL" id="CAXDID020000571">
    <property type="protein sequence ID" value="CAL6103821.1"/>
    <property type="molecule type" value="Genomic_DNA"/>
</dbReference>
<reference evidence="2" key="1">
    <citation type="submission" date="2023-06" db="EMBL/GenBank/DDBJ databases">
        <authorList>
            <person name="Kurt Z."/>
        </authorList>
    </citation>
    <scope>NUCLEOTIDE SEQUENCE</scope>
</reference>
<dbReference type="Gene3D" id="2.130.10.10">
    <property type="entry name" value="YVTN repeat-like/Quinoprotein amine dehydrogenase"/>
    <property type="match status" value="1"/>
</dbReference>
<dbReference type="InterPro" id="IPR015943">
    <property type="entry name" value="WD40/YVTN_repeat-like_dom_sf"/>
</dbReference>
<dbReference type="SUPFAM" id="SSF47370">
    <property type="entry name" value="Bromodomain"/>
    <property type="match status" value="1"/>
</dbReference>
<evidence type="ECO:0000313" key="3">
    <source>
        <dbReference type="EMBL" id="CAL6103821.1"/>
    </source>
</evidence>
<dbReference type="InterPro" id="IPR036322">
    <property type="entry name" value="WD40_repeat_dom_sf"/>
</dbReference>
<dbReference type="EMBL" id="CATOUU010000487">
    <property type="protein sequence ID" value="CAI9931396.1"/>
    <property type="molecule type" value="Genomic_DNA"/>
</dbReference>
<evidence type="ECO:0000256" key="1">
    <source>
        <dbReference type="ARBA" id="ARBA00023117"/>
    </source>
</evidence>
<evidence type="ECO:0000313" key="4">
    <source>
        <dbReference type="Proteomes" id="UP001642409"/>
    </source>
</evidence>
<reference evidence="3 4" key="2">
    <citation type="submission" date="2024-07" db="EMBL/GenBank/DDBJ databases">
        <authorList>
            <person name="Akdeniz Z."/>
        </authorList>
    </citation>
    <scope>NUCLEOTIDE SEQUENCE [LARGE SCALE GENOMIC DNA]</scope>
</reference>
<sequence length="1379" mass="160874">MSAQIGLNTLFKMGVNQQFIQELSHLSEQPIVFEKLQTKLYQAFQHTLLQNVKINSEFMVEEKQKLQNAINMADIMHCSSITKVHQHPSDCLTLVRFVQQDYIVSASDDGLVKLYQIVGGFLKLKSVLVQKSMQSSIQCLESYEYMIAAQFDNNLVVWDLKNYIFDDRATIIPPIFEQKQFYLKYKSKSTKEEVSEELDNLFFVDANTLIIQSKQRIVYINLKQKQSSVIFQFANEADKQDGIIGWSDLDRISKRLYFIFAKDEYQFISFLECDGISQTPWSVWATEEKHHIKQFCGEVGDLKYIQVNFNLDVNINRAQSVIPEFIQFHQNLILFSFENCSHFFAYKLEKIEEKFLLLKNNIQSNQTPKQNKRIEENKSFMVIQEMPISFNVQNFSVPANLLDNPIISADNIQVSDGNVLLCDVQIKSGTKYKKWLLFFDLNQLKENKLTYTPVRAVSLSGFSGSGIQFRSVNFKTAITVQGYNSVKEVKSAWVVTDAISSASMLSQTLTFQDKYNNQQDIVFQNSDNILYFLSEMGDDLLGAIRLPGPNTDTSFQYSDIKTKTGFVAVTNSFGNICLINDIKLQNKEMIQPSSQFFVLEMPGLCKYKFAEQKAKHIKQLNQLCKVILNKQKLIDKDNFKEFLKKIFDAKLDYSIVYKNGKKYYNSVSGIEFDKVLVIDIQANTILIPILFEIYSIKQQIMPSVVMLQQNIYKILLKPNLDQSCAFMEIIQQLLNNVPHNQIVNEKQLICSSQSQVQQRLVDSLNSVLPISFQSALNTLSLPLQPLMDAGYLALLKNIYQINKPSSEMYVGIHVAYQETDEIKFVNRNISANTSKYISRNLISEQFKIKKIIQSTKKKEDSQLYDSAIEAPIQYEYEEIYEEIYEDSIVQSNSNEYEYEYQYEYEDVAEEEQSQHESTKVLQNIPVSTPKLVSVEKPANLRSVLDINTQYRQCNTSLTPAIHNLFKVVHLLKTGQIVYFCQSLYNQQIQKINDTFGFKFKRSKATNGWYLVKQIFPVDIKNYFTLEIKLEQMSKENQFISEQYLFSRYFKKQNTESSFELQVLPLQYSLQGFHYLSGLTPLQLIIQAITQEIEETYYLTTNYLTESHHKTRADFDYFVFIKTIIQRKYQQEQQQYYKPNVKFETLEIPQDLNNWMYGYCISDFVQDDPKISDSLLHEERQWTTRPIPPAKFETAIRKELRTQILEFQRLHEAKKLTTDHFDRLVQLQVDSYYLTELTTAKQQIYKKEDESFSFKIKLNGCQFESIKQFSSLYFRLFLARVLCKQTSKDKLTAKQLNFFELECAQPMCINTVLKRTITGYYSNFREFMNDLFIIQENINRTNRAKSNLIVDAMNELFMNISIEWADVCDLEIAEVLKILE</sequence>
<protein>
    <submittedName>
        <fullName evidence="2">Uncharacterized protein</fullName>
    </submittedName>
</protein>
<gene>
    <name evidence="2" type="ORF">HINF_LOCUS19041</name>
    <name evidence="3" type="ORF">HINF_LOCUS72328</name>
</gene>
<keyword evidence="1" id="KW-0103">Bromodomain</keyword>
<dbReference type="SUPFAM" id="SSF50978">
    <property type="entry name" value="WD40 repeat-like"/>
    <property type="match status" value="1"/>
</dbReference>
<evidence type="ECO:0000313" key="2">
    <source>
        <dbReference type="EMBL" id="CAI9931396.1"/>
    </source>
</evidence>
<comment type="caution">
    <text evidence="2">The sequence shown here is derived from an EMBL/GenBank/DDBJ whole genome shotgun (WGS) entry which is preliminary data.</text>
</comment>
<dbReference type="Gene3D" id="1.20.920.10">
    <property type="entry name" value="Bromodomain-like"/>
    <property type="match status" value="1"/>
</dbReference>
<proteinExistence type="predicted"/>
<name>A0AA86P414_9EUKA</name>